<organism evidence="2 3">
    <name type="scientific">Clavelina lepadiformis</name>
    <name type="common">Light-bulb sea squirt</name>
    <name type="synonym">Ascidia lepadiformis</name>
    <dbReference type="NCBI Taxonomy" id="159417"/>
    <lineage>
        <taxon>Eukaryota</taxon>
        <taxon>Metazoa</taxon>
        <taxon>Chordata</taxon>
        <taxon>Tunicata</taxon>
        <taxon>Ascidiacea</taxon>
        <taxon>Aplousobranchia</taxon>
        <taxon>Clavelinidae</taxon>
        <taxon>Clavelina</taxon>
    </lineage>
</organism>
<keyword evidence="3" id="KW-1185">Reference proteome</keyword>
<dbReference type="Proteomes" id="UP001642483">
    <property type="component" value="Unassembled WGS sequence"/>
</dbReference>
<evidence type="ECO:0000313" key="3">
    <source>
        <dbReference type="Proteomes" id="UP001642483"/>
    </source>
</evidence>
<protein>
    <submittedName>
        <fullName evidence="2">Uncharacterized protein</fullName>
    </submittedName>
</protein>
<dbReference type="EMBL" id="CAWYQH010000130">
    <property type="protein sequence ID" value="CAK8692900.1"/>
    <property type="molecule type" value="Genomic_DNA"/>
</dbReference>
<evidence type="ECO:0000256" key="1">
    <source>
        <dbReference type="SAM" id="MobiDB-lite"/>
    </source>
</evidence>
<name>A0ABP0GME3_CLALP</name>
<proteinExistence type="predicted"/>
<sequence>MSTSLAVQPAFRTSKTLRTKANPGRTIFGTTLDNYGRCFKLLKDPKAVKEATELHQSKSSWQPRSASSQRMVDVAWGLRDHNKPDIGEEFSTGFSRIWDNKLNRIEEDCETVSEIASRSSSRNFFPSSFAKNRDCKSAFVRRKLEKPSPPRLLSANSTFAPLKTSTHSPGKSASMATPGKRPVGGGNKITVPRFRLSPNAVNPMRIGSLKITETGAKDLINAQNINKIGLGDTLQYNYQEFQRQKTPQFYKDHGHVLLLGQRFTDDTTNKDVTAPGGFYQLGTPDRNINEKHRHVVDRNDEATIVRRSYENKPSEEQLYFEDDDYDITKEHIPLNIRHKFGDDNVTKVLKQNKDEVIQALTRESDLKHSGMVPARRDVKELNHPIDPSPAHFTTFGDNLKYDKFEGGLHLYIK</sequence>
<feature type="compositionally biased region" description="Polar residues" evidence="1">
    <location>
        <begin position="154"/>
        <end position="175"/>
    </location>
</feature>
<gene>
    <name evidence="2" type="ORF">CVLEPA_LOCUS26135</name>
</gene>
<feature type="region of interest" description="Disordered" evidence="1">
    <location>
        <begin position="146"/>
        <end position="190"/>
    </location>
</feature>
<evidence type="ECO:0000313" key="2">
    <source>
        <dbReference type="EMBL" id="CAK8692900.1"/>
    </source>
</evidence>
<accession>A0ABP0GME3</accession>
<reference evidence="2 3" key="1">
    <citation type="submission" date="2024-02" db="EMBL/GenBank/DDBJ databases">
        <authorList>
            <person name="Daric V."/>
            <person name="Darras S."/>
        </authorList>
    </citation>
    <scope>NUCLEOTIDE SEQUENCE [LARGE SCALE GENOMIC DNA]</scope>
</reference>
<comment type="caution">
    <text evidence="2">The sequence shown here is derived from an EMBL/GenBank/DDBJ whole genome shotgun (WGS) entry which is preliminary data.</text>
</comment>